<evidence type="ECO:0000313" key="1">
    <source>
        <dbReference type="EMBL" id="AFS80097.1"/>
    </source>
</evidence>
<dbReference type="EMBL" id="CP003842">
    <property type="protein sequence ID" value="AFS80097.1"/>
    <property type="molecule type" value="Genomic_DNA"/>
</dbReference>
<keyword evidence="2" id="KW-1185">Reference proteome</keyword>
<name>K0B4P4_9ARCH</name>
<protein>
    <submittedName>
        <fullName evidence="1">Uncharacterized protein</fullName>
    </submittedName>
</protein>
<organism evidence="1 2">
    <name type="scientific">Candidatus Nitrosopumilus koreensis AR1</name>
    <dbReference type="NCBI Taxonomy" id="1229908"/>
    <lineage>
        <taxon>Archaea</taxon>
        <taxon>Nitrososphaerota</taxon>
        <taxon>Nitrososphaeria</taxon>
        <taxon>Nitrosopumilales</taxon>
        <taxon>Nitrosopumilaceae</taxon>
        <taxon>Nitrosopumilus</taxon>
    </lineage>
</organism>
<gene>
    <name evidence="1" type="ORF">NKOR_00905</name>
</gene>
<dbReference type="AlphaFoldDB" id="K0B4P4"/>
<proteinExistence type="predicted"/>
<dbReference type="HOGENOM" id="CLU_1056025_0_0_2"/>
<accession>K0B4P4</accession>
<dbReference type="Proteomes" id="UP000006101">
    <property type="component" value="Chromosome"/>
</dbReference>
<dbReference type="STRING" id="1229908.NKOR_00905"/>
<dbReference type="PATRIC" id="fig|1229908.8.peg.191"/>
<evidence type="ECO:0000313" key="2">
    <source>
        <dbReference type="Proteomes" id="UP000006101"/>
    </source>
</evidence>
<sequence length="288" mass="33673">MILGILFVPLTSSFAESIIPPHRQWTQFNDISKITCKDGLILLQKSNGFPACVSSTAYLKLIDRGYGMFDSKILKDRPMMMNDLMTNMASNTSIMHHWHEMMQNDPTMMKNTMKNWISKMKENPKFLKNMMGPITSDPELRQEMIEHMKKHPVMEQSLKDHPMWMASVHEPMMGSTMGSGMNQGMHSGMCSWCPEYEHNMQHVSHASFTNSDRMMNIIHHMWIDDKMVQDMHEFMLENPEHMKQMSEQMMGPILGFMMDDTEIRQQMIDLMLDHEDFMNSIRHIDSSK</sequence>
<reference evidence="1 2" key="1">
    <citation type="journal article" date="2012" name="J. Bacteriol.">
        <title>Draft Genome Sequence of an Ammonia-Oxidizing Archaeon, "Candidatus Nitrosopumilus koreensis" AR1, from Marine Sediment.</title>
        <authorList>
            <person name="Park S.J."/>
            <person name="Kim J.G."/>
            <person name="Jung M.Y."/>
            <person name="Kim S.J."/>
            <person name="Cha I.T."/>
            <person name="Kwon K."/>
            <person name="Lee J.H."/>
            <person name="Rhee S.K."/>
        </authorList>
    </citation>
    <scope>NUCLEOTIDE SEQUENCE [LARGE SCALE GENOMIC DNA]</scope>
    <source>
        <strain evidence="1 2">AR1</strain>
    </source>
</reference>
<dbReference type="KEGG" id="nkr:NKOR_00905"/>